<reference evidence="8 9" key="1">
    <citation type="journal article" date="2023" name="Commun. Biol.">
        <title>Genome analysis of Parmales, the sister group of diatoms, reveals the evolutionary specialization of diatoms from phago-mixotrophs to photoautotrophs.</title>
        <authorList>
            <person name="Ban H."/>
            <person name="Sato S."/>
            <person name="Yoshikawa S."/>
            <person name="Yamada K."/>
            <person name="Nakamura Y."/>
            <person name="Ichinomiya M."/>
            <person name="Sato N."/>
            <person name="Blanc-Mathieu R."/>
            <person name="Endo H."/>
            <person name="Kuwata A."/>
            <person name="Ogata H."/>
        </authorList>
    </citation>
    <scope>NUCLEOTIDE SEQUENCE [LARGE SCALE GENOMIC DNA]</scope>
</reference>
<keyword evidence="9" id="KW-1185">Reference proteome</keyword>
<comment type="function">
    <text evidence="1">The light-harvesting complex (LHC) functions as a light receptor, it captures and delivers excitation energy to photosystems with which it is closely associated. Energy is transferred from the carotenoid and chlorophyll C (or B) to chlorophyll A and the photosynthetic reaction centers where it is used to synthesize ATP and reducing power.</text>
</comment>
<evidence type="ECO:0000313" key="8">
    <source>
        <dbReference type="EMBL" id="GMI34877.1"/>
    </source>
</evidence>
<name>A0ABQ6MWC2_9STRA</name>
<evidence type="ECO:0000313" key="9">
    <source>
        <dbReference type="Proteomes" id="UP001165060"/>
    </source>
</evidence>
<comment type="subcellular location">
    <subcellularLocation>
        <location evidence="2">Plastid</location>
        <location evidence="2">Chloroplast</location>
    </subcellularLocation>
</comment>
<evidence type="ECO:0000256" key="1">
    <source>
        <dbReference type="ARBA" id="ARBA00004022"/>
    </source>
</evidence>
<organism evidence="8 9">
    <name type="scientific">Tetraparma gracilis</name>
    <dbReference type="NCBI Taxonomy" id="2962635"/>
    <lineage>
        <taxon>Eukaryota</taxon>
        <taxon>Sar</taxon>
        <taxon>Stramenopiles</taxon>
        <taxon>Ochrophyta</taxon>
        <taxon>Bolidophyceae</taxon>
        <taxon>Parmales</taxon>
        <taxon>Triparmaceae</taxon>
        <taxon>Tetraparma</taxon>
    </lineage>
</organism>
<evidence type="ECO:0000256" key="2">
    <source>
        <dbReference type="ARBA" id="ARBA00004229"/>
    </source>
</evidence>
<protein>
    <submittedName>
        <fullName evidence="8">Uncharacterized protein</fullName>
    </submittedName>
</protein>
<evidence type="ECO:0000256" key="7">
    <source>
        <dbReference type="SAM" id="SignalP"/>
    </source>
</evidence>
<evidence type="ECO:0000256" key="5">
    <source>
        <dbReference type="ARBA" id="ARBA00022531"/>
    </source>
</evidence>
<dbReference type="InterPro" id="IPR001344">
    <property type="entry name" value="Chloro_AB-bd_pln"/>
</dbReference>
<accession>A0ABQ6MWC2</accession>
<dbReference type="SUPFAM" id="SSF103511">
    <property type="entry name" value="Chlorophyll a-b binding protein"/>
    <property type="match status" value="1"/>
</dbReference>
<comment type="similarity">
    <text evidence="3">Belongs to the fucoxanthin chlorophyll protein family.</text>
</comment>
<sequence length="365" mass="41890">MQLLLLPLLPLLSLSFAPAAPSAPSTRLYKQFPSLSTKDSFSVAEAEFFEVGGEMWDPLSLSRLAAQFESETEQFHNMFPKQQFVRDAEVKHGRMSMLAWTGVWATSADPLGLDLHFPGAPVAEWDEALPAFLHASPPAFWAVLTFIAIAEGESVGHSGDNWRGMGTKQIPGDLGLYLWKNPRAMDPGRLEKWQLVEKKNGRAAMIAMASLFAWKALPGSVPIMDLLTHFKFERLRQRKIRKKMGMVKYFLCPWNRKQWDKMFPRHMAEASNALSAEELAELRKKAREEAKRLEELLIKNPETQEWRNYLKEKDKKVKIRWAKEKAEEDGEVPKERPKATVSERVARIERRREKFSRNSIKTNAR</sequence>
<feature type="chain" id="PRO_5045828763" evidence="7">
    <location>
        <begin position="20"/>
        <end position="365"/>
    </location>
</feature>
<keyword evidence="7" id="KW-0732">Signal</keyword>
<comment type="caution">
    <text evidence="8">The sequence shown here is derived from an EMBL/GenBank/DDBJ whole genome shotgun (WGS) entry which is preliminary data.</text>
</comment>
<keyword evidence="5" id="KW-0602">Photosynthesis</keyword>
<dbReference type="EMBL" id="BRYB01000661">
    <property type="protein sequence ID" value="GMI34877.1"/>
    <property type="molecule type" value="Genomic_DNA"/>
</dbReference>
<dbReference type="Gene3D" id="1.10.3460.10">
    <property type="entry name" value="Chlorophyll a/b binding protein domain"/>
    <property type="match status" value="1"/>
</dbReference>
<evidence type="ECO:0000256" key="4">
    <source>
        <dbReference type="ARBA" id="ARBA00022528"/>
    </source>
</evidence>
<evidence type="ECO:0000256" key="3">
    <source>
        <dbReference type="ARBA" id="ARBA00005933"/>
    </source>
</evidence>
<dbReference type="Pfam" id="PF00504">
    <property type="entry name" value="Chloroa_b-bind"/>
    <property type="match status" value="1"/>
</dbReference>
<gene>
    <name evidence="8" type="ORF">TeGR_g922</name>
</gene>
<keyword evidence="4" id="KW-0150">Chloroplast</keyword>
<dbReference type="InterPro" id="IPR022796">
    <property type="entry name" value="Chloroa_b-bind"/>
</dbReference>
<keyword evidence="6" id="KW-0934">Plastid</keyword>
<proteinExistence type="inferred from homology"/>
<evidence type="ECO:0000256" key="6">
    <source>
        <dbReference type="ARBA" id="ARBA00022640"/>
    </source>
</evidence>
<dbReference type="Proteomes" id="UP001165060">
    <property type="component" value="Unassembled WGS sequence"/>
</dbReference>
<feature type="signal peptide" evidence="7">
    <location>
        <begin position="1"/>
        <end position="19"/>
    </location>
</feature>
<dbReference type="PANTHER" id="PTHR21649">
    <property type="entry name" value="CHLOROPHYLL A/B BINDING PROTEIN"/>
    <property type="match status" value="1"/>
</dbReference>